<sequence length="424" mass="48184">MLETCVTMEPGYYEFEDHAFFEIDDPVFILGREFNAKQDLEEIKHFIRSRLWFTYRKNFMPIGGTGPVSDQGWGCMLRCGQMLLAQSLIVRHLGREWIWDRDHKERVYWNILRLFQDKKSCMYSLHQIAQMGVSERKEVGEWFGPNTAAQVLKKLAIYDEWSRLAVHVAMDNLVIEQDVKLLCKSQPRPRRRTDSEHLEGATASAAAPPTIPEGCCSAASINSDLSPAPSTASTDAPSAAPTETPSNNWRPLLLIVPLRLGLTEMNMCYLKAIKEYFALPHCVGIIGGRPNHALYFLGVVGDELLYLDPHECQPAVDLDEDESDDSSYHCPFLLHMPFDRVDPSLALGFLCMNESEFDELASRLRTTLLKSSNPPLFELVDARPKSWPKFVPYLGEDDPTARIKEFTVVGDAQFDSEEEFELLQ</sequence>
<keyword evidence="8 11" id="KW-0653">Protein transport</keyword>
<feature type="domain" description="Peptidase C54 catalytic" evidence="13">
    <location>
        <begin position="41"/>
        <end position="362"/>
    </location>
</feature>
<evidence type="ECO:0000256" key="8">
    <source>
        <dbReference type="ARBA" id="ARBA00022927"/>
    </source>
</evidence>
<dbReference type="InterPro" id="IPR005078">
    <property type="entry name" value="Peptidase_C54"/>
</dbReference>
<reference evidence="15" key="1">
    <citation type="submission" date="2022-11" db="UniProtKB">
        <authorList>
            <consortium name="WormBaseParasite"/>
        </authorList>
    </citation>
    <scope>IDENTIFICATION</scope>
</reference>
<dbReference type="Pfam" id="PF03416">
    <property type="entry name" value="Peptidase_C54"/>
    <property type="match status" value="1"/>
</dbReference>
<dbReference type="InterPro" id="IPR046792">
    <property type="entry name" value="Peptidase_C54_cat"/>
</dbReference>
<dbReference type="Proteomes" id="UP000887566">
    <property type="component" value="Unplaced"/>
</dbReference>
<evidence type="ECO:0000259" key="13">
    <source>
        <dbReference type="Pfam" id="PF03416"/>
    </source>
</evidence>
<dbReference type="WBParaSite" id="PSAMB.scaffold143size73177.g2422.t1">
    <property type="protein sequence ID" value="PSAMB.scaffold143size73177.g2422.t1"/>
    <property type="gene ID" value="PSAMB.scaffold143size73177.g2422"/>
</dbReference>
<accession>A0A914V1D6</accession>
<evidence type="ECO:0000256" key="5">
    <source>
        <dbReference type="ARBA" id="ARBA00022670"/>
    </source>
</evidence>
<dbReference type="GO" id="GO:0004197">
    <property type="term" value="F:cysteine-type endopeptidase activity"/>
    <property type="evidence" value="ECO:0007669"/>
    <property type="project" value="TreeGrafter"/>
</dbReference>
<evidence type="ECO:0000256" key="2">
    <source>
        <dbReference type="ARBA" id="ARBA00010958"/>
    </source>
</evidence>
<evidence type="ECO:0000256" key="7">
    <source>
        <dbReference type="ARBA" id="ARBA00022807"/>
    </source>
</evidence>
<dbReference type="SUPFAM" id="SSF54001">
    <property type="entry name" value="Cysteine proteinases"/>
    <property type="match status" value="1"/>
</dbReference>
<proteinExistence type="inferred from homology"/>
<dbReference type="PANTHER" id="PTHR22624:SF49">
    <property type="entry name" value="CYSTEINE PROTEASE"/>
    <property type="match status" value="1"/>
</dbReference>
<evidence type="ECO:0000256" key="6">
    <source>
        <dbReference type="ARBA" id="ARBA00022801"/>
    </source>
</evidence>
<dbReference type="GO" id="GO:0005737">
    <property type="term" value="C:cytoplasm"/>
    <property type="evidence" value="ECO:0007669"/>
    <property type="project" value="UniProtKB-SubCell"/>
</dbReference>
<evidence type="ECO:0000313" key="14">
    <source>
        <dbReference type="Proteomes" id="UP000887566"/>
    </source>
</evidence>
<feature type="region of interest" description="Disordered" evidence="12">
    <location>
        <begin position="186"/>
        <end position="211"/>
    </location>
</feature>
<dbReference type="GO" id="GO:0000423">
    <property type="term" value="P:mitophagy"/>
    <property type="evidence" value="ECO:0007669"/>
    <property type="project" value="TreeGrafter"/>
</dbReference>
<dbReference type="GO" id="GO:0000045">
    <property type="term" value="P:autophagosome assembly"/>
    <property type="evidence" value="ECO:0007669"/>
    <property type="project" value="TreeGrafter"/>
</dbReference>
<dbReference type="GO" id="GO:0016485">
    <property type="term" value="P:protein processing"/>
    <property type="evidence" value="ECO:0007669"/>
    <property type="project" value="TreeGrafter"/>
</dbReference>
<comment type="similarity">
    <text evidence="2 11">Belongs to the peptidase C54 family.</text>
</comment>
<keyword evidence="5 11" id="KW-0645">Protease</keyword>
<dbReference type="PANTHER" id="PTHR22624">
    <property type="entry name" value="CYSTEINE PROTEASE ATG4"/>
    <property type="match status" value="1"/>
</dbReference>
<evidence type="ECO:0000256" key="3">
    <source>
        <dbReference type="ARBA" id="ARBA00022448"/>
    </source>
</evidence>
<dbReference type="GO" id="GO:0035973">
    <property type="term" value="P:aggrephagy"/>
    <property type="evidence" value="ECO:0007669"/>
    <property type="project" value="TreeGrafter"/>
</dbReference>
<evidence type="ECO:0000256" key="1">
    <source>
        <dbReference type="ARBA" id="ARBA00004496"/>
    </source>
</evidence>
<keyword evidence="4 11" id="KW-0963">Cytoplasm</keyword>
<keyword evidence="9 11" id="KW-0072">Autophagy</keyword>
<dbReference type="AlphaFoldDB" id="A0A914V1D6"/>
<evidence type="ECO:0000313" key="15">
    <source>
        <dbReference type="WBParaSite" id="PSAMB.scaffold143size73177.g2422.t1"/>
    </source>
</evidence>
<keyword evidence="14" id="KW-1185">Reference proteome</keyword>
<dbReference type="EC" id="3.4.22.-" evidence="11"/>
<name>A0A914V1D6_9BILA</name>
<evidence type="ECO:0000256" key="9">
    <source>
        <dbReference type="ARBA" id="ARBA00023006"/>
    </source>
</evidence>
<keyword evidence="3" id="KW-0813">Transport</keyword>
<protein>
    <recommendedName>
        <fullName evidence="11">Cysteine protease</fullName>
        <ecNumber evidence="11">3.4.22.-</ecNumber>
    </recommendedName>
</protein>
<organism evidence="14 15">
    <name type="scientific">Plectus sambesii</name>
    <dbReference type="NCBI Taxonomy" id="2011161"/>
    <lineage>
        <taxon>Eukaryota</taxon>
        <taxon>Metazoa</taxon>
        <taxon>Ecdysozoa</taxon>
        <taxon>Nematoda</taxon>
        <taxon>Chromadorea</taxon>
        <taxon>Plectida</taxon>
        <taxon>Plectina</taxon>
        <taxon>Plectoidea</taxon>
        <taxon>Plectidae</taxon>
        <taxon>Plectus</taxon>
    </lineage>
</organism>
<evidence type="ECO:0000256" key="11">
    <source>
        <dbReference type="RuleBase" id="RU363115"/>
    </source>
</evidence>
<evidence type="ECO:0000256" key="12">
    <source>
        <dbReference type="SAM" id="MobiDB-lite"/>
    </source>
</evidence>
<comment type="catalytic activity">
    <reaction evidence="10">
        <text>[protein]-C-terminal L-amino acid-glycyl-phosphatidylethanolamide + H2O = [protein]-C-terminal L-amino acid-glycine + a 1,2-diacyl-sn-glycero-3-phosphoethanolamine</text>
        <dbReference type="Rhea" id="RHEA:67548"/>
        <dbReference type="Rhea" id="RHEA-COMP:17323"/>
        <dbReference type="Rhea" id="RHEA-COMP:17324"/>
        <dbReference type="ChEBI" id="CHEBI:15377"/>
        <dbReference type="ChEBI" id="CHEBI:64612"/>
        <dbReference type="ChEBI" id="CHEBI:172940"/>
        <dbReference type="ChEBI" id="CHEBI:172941"/>
    </reaction>
    <physiologicalReaction direction="left-to-right" evidence="10">
        <dbReference type="Rhea" id="RHEA:67549"/>
    </physiologicalReaction>
</comment>
<dbReference type="GO" id="GO:0019786">
    <property type="term" value="F:protein-phosphatidylethanolamide deconjugating activity"/>
    <property type="evidence" value="ECO:0007669"/>
    <property type="project" value="InterPro"/>
</dbReference>
<evidence type="ECO:0000256" key="10">
    <source>
        <dbReference type="ARBA" id="ARBA00029362"/>
    </source>
</evidence>
<keyword evidence="7" id="KW-0788">Thiol protease</keyword>
<dbReference type="InterPro" id="IPR038765">
    <property type="entry name" value="Papain-like_cys_pep_sf"/>
</dbReference>
<comment type="function">
    <text evidence="11">Cysteine protease that plays a key role in autophagy by mediating both proteolytic activation and delipidation of ATG8 family proteins.</text>
</comment>
<dbReference type="GO" id="GO:0015031">
    <property type="term" value="P:protein transport"/>
    <property type="evidence" value="ECO:0007669"/>
    <property type="project" value="UniProtKB-KW"/>
</dbReference>
<dbReference type="GO" id="GO:0034727">
    <property type="term" value="P:piecemeal microautophagy of the nucleus"/>
    <property type="evidence" value="ECO:0007669"/>
    <property type="project" value="TreeGrafter"/>
</dbReference>
<comment type="subcellular location">
    <subcellularLocation>
        <location evidence="1 11">Cytoplasm</location>
    </subcellularLocation>
</comment>
<evidence type="ECO:0000256" key="4">
    <source>
        <dbReference type="ARBA" id="ARBA00022490"/>
    </source>
</evidence>
<keyword evidence="6 11" id="KW-0378">Hydrolase</keyword>